<dbReference type="GO" id="GO:1902201">
    <property type="term" value="P:negative regulation of bacterial-type flagellum-dependent cell motility"/>
    <property type="evidence" value="ECO:0007669"/>
    <property type="project" value="TreeGrafter"/>
</dbReference>
<dbReference type="RefSeq" id="WP_180784718.1">
    <property type="nucleotide sequence ID" value="NZ_JACDSF010000008.1"/>
</dbReference>
<feature type="transmembrane region" description="Helical" evidence="5">
    <location>
        <begin position="246"/>
        <end position="267"/>
    </location>
</feature>
<dbReference type="GO" id="GO:0052621">
    <property type="term" value="F:diguanylate cyclase activity"/>
    <property type="evidence" value="ECO:0007669"/>
    <property type="project" value="UniProtKB-EC"/>
</dbReference>
<dbReference type="SUPFAM" id="SSF55073">
    <property type="entry name" value="Nucleotide cyclase"/>
    <property type="match status" value="1"/>
</dbReference>
<dbReference type="GO" id="GO:0005886">
    <property type="term" value="C:plasma membrane"/>
    <property type="evidence" value="ECO:0007669"/>
    <property type="project" value="TreeGrafter"/>
</dbReference>
<dbReference type="EMBL" id="JACGEP010000011">
    <property type="protein sequence ID" value="MBN3051121.1"/>
    <property type="molecule type" value="Genomic_DNA"/>
</dbReference>
<keyword evidence="5" id="KW-0812">Transmembrane</keyword>
<dbReference type="InterPro" id="IPR050469">
    <property type="entry name" value="Diguanylate_Cyclase"/>
</dbReference>
<evidence type="ECO:0000256" key="2">
    <source>
        <dbReference type="ARBA" id="ARBA00004665"/>
    </source>
</evidence>
<feature type="transmembrane region" description="Helical" evidence="5">
    <location>
        <begin position="132"/>
        <end position="159"/>
    </location>
</feature>
<gene>
    <name evidence="7" type="ORF">H4F45_06435</name>
</gene>
<organism evidence="7 8">
    <name type="scientific">Pectobacterium brasiliense</name>
    <dbReference type="NCBI Taxonomy" id="180957"/>
    <lineage>
        <taxon>Bacteria</taxon>
        <taxon>Pseudomonadati</taxon>
        <taxon>Pseudomonadota</taxon>
        <taxon>Gammaproteobacteria</taxon>
        <taxon>Enterobacterales</taxon>
        <taxon>Pectobacteriaceae</taxon>
        <taxon>Pectobacterium</taxon>
    </lineage>
</organism>
<feature type="transmembrane region" description="Helical" evidence="5">
    <location>
        <begin position="65"/>
        <end position="85"/>
    </location>
</feature>
<evidence type="ECO:0000259" key="6">
    <source>
        <dbReference type="PROSITE" id="PS50887"/>
    </source>
</evidence>
<evidence type="ECO:0000256" key="5">
    <source>
        <dbReference type="SAM" id="Phobius"/>
    </source>
</evidence>
<feature type="transmembrane region" description="Helical" evidence="5">
    <location>
        <begin position="12"/>
        <end position="30"/>
    </location>
</feature>
<evidence type="ECO:0000256" key="4">
    <source>
        <dbReference type="ARBA" id="ARBA00034247"/>
    </source>
</evidence>
<dbReference type="GO" id="GO:0043709">
    <property type="term" value="P:cell adhesion involved in single-species biofilm formation"/>
    <property type="evidence" value="ECO:0007669"/>
    <property type="project" value="TreeGrafter"/>
</dbReference>
<dbReference type="InterPro" id="IPR000160">
    <property type="entry name" value="GGDEF_dom"/>
</dbReference>
<feature type="transmembrane region" description="Helical" evidence="5">
    <location>
        <begin position="97"/>
        <end position="120"/>
    </location>
</feature>
<evidence type="ECO:0000313" key="7">
    <source>
        <dbReference type="EMBL" id="MBN3051121.1"/>
    </source>
</evidence>
<comment type="cofactor">
    <cofactor evidence="1">
        <name>Mg(2+)</name>
        <dbReference type="ChEBI" id="CHEBI:18420"/>
    </cofactor>
</comment>
<dbReference type="FunFam" id="3.30.70.270:FF:000001">
    <property type="entry name" value="Diguanylate cyclase domain protein"/>
    <property type="match status" value="1"/>
</dbReference>
<dbReference type="PANTHER" id="PTHR45138:SF9">
    <property type="entry name" value="DIGUANYLATE CYCLASE DGCM-RELATED"/>
    <property type="match status" value="1"/>
</dbReference>
<dbReference type="Gene3D" id="3.30.70.270">
    <property type="match status" value="1"/>
</dbReference>
<dbReference type="CDD" id="cd01949">
    <property type="entry name" value="GGDEF"/>
    <property type="match status" value="1"/>
</dbReference>
<dbReference type="Pfam" id="PF00990">
    <property type="entry name" value="GGDEF"/>
    <property type="match status" value="1"/>
</dbReference>
<dbReference type="PROSITE" id="PS50887">
    <property type="entry name" value="GGDEF"/>
    <property type="match status" value="1"/>
</dbReference>
<sequence>MNHDLTLKTIKFMPLLFLTTLIVSCMGFRFRVLDELSLFWPANILVFCLMISFRARRGTITGKALFICSSFLVSYAAMLSATVLLMDNHSPLKTKVLLCLCNMVFMVTAWCTFCLICRFSGKRSIFEKFSKYYVYIIFASTFVGAFLSGVAYGVYAYVYDTGNRYVEFMDWFSEQLGTGIILAFFFLRGKDILRALRNIPLCPKNIRENIFPFLVFIIFLLVSLFFLDASLIMLSVIPLTLCAFNYSFPIMSLLCAITGVILNYLYINQVGILIDSNSEAYINSFLTTARLNIAMLIMAMLSVSHFVSMNRRLIKIIESNSLKDALTNTFNRRAFLSMFNGRQGVLMNKKKRQLTLLFLDIDYFKQVNDTYGHACGDELIASFARMLSATIRPSDILCRWGGEEFVIAAYDLTAEQSEAMAEALRHLTESTALTLSDGREIHFTTSIGVAMFPHHEGGNIYDLIGLADEQLYKAKAQGRNRVCMRLVEEA</sequence>
<feature type="transmembrane region" description="Helical" evidence="5">
    <location>
        <begin position="36"/>
        <end position="53"/>
    </location>
</feature>
<evidence type="ECO:0000256" key="1">
    <source>
        <dbReference type="ARBA" id="ARBA00001946"/>
    </source>
</evidence>
<dbReference type="SMART" id="SM00267">
    <property type="entry name" value="GGDEF"/>
    <property type="match status" value="1"/>
</dbReference>
<evidence type="ECO:0000313" key="8">
    <source>
        <dbReference type="Proteomes" id="UP000768524"/>
    </source>
</evidence>
<dbReference type="PANTHER" id="PTHR45138">
    <property type="entry name" value="REGULATORY COMPONENTS OF SENSORY TRANSDUCTION SYSTEM"/>
    <property type="match status" value="1"/>
</dbReference>
<reference evidence="7" key="1">
    <citation type="submission" date="2020-07" db="EMBL/GenBank/DDBJ databases">
        <title>A pangenomic view of the genus Pectobacterium provides insights into genome organization, phylogeny, and virulence.</title>
        <authorList>
            <person name="Jonkheer E."/>
            <person name="Brankovics B."/>
            <person name="Houwers I."/>
            <person name="Van Der Wolf J."/>
            <person name="Bonants P."/>
            <person name="Vreeburg R."/>
            <person name="Bollema R."/>
            <person name="De Haan J."/>
            <person name="Berke L."/>
            <person name="De Ridder D."/>
            <person name="Smit S."/>
            <person name="Van Der Lee T.A.J."/>
        </authorList>
    </citation>
    <scope>NUCLEOTIDE SEQUENCE</scope>
    <source>
        <strain evidence="7">NAK:433</strain>
    </source>
</reference>
<accession>A0AAE2WDM0</accession>
<dbReference type="InterPro" id="IPR029787">
    <property type="entry name" value="Nucleotide_cyclase"/>
</dbReference>
<protein>
    <recommendedName>
        <fullName evidence="3">diguanylate cyclase</fullName>
        <ecNumber evidence="3">2.7.7.65</ecNumber>
    </recommendedName>
</protein>
<dbReference type="InterPro" id="IPR043128">
    <property type="entry name" value="Rev_trsase/Diguanyl_cyclase"/>
</dbReference>
<dbReference type="Proteomes" id="UP000768524">
    <property type="component" value="Unassembled WGS sequence"/>
</dbReference>
<evidence type="ECO:0000256" key="3">
    <source>
        <dbReference type="ARBA" id="ARBA00012528"/>
    </source>
</evidence>
<dbReference type="NCBIfam" id="TIGR00254">
    <property type="entry name" value="GGDEF"/>
    <property type="match status" value="1"/>
</dbReference>
<feature type="transmembrane region" description="Helical" evidence="5">
    <location>
        <begin position="288"/>
        <end position="307"/>
    </location>
</feature>
<dbReference type="EC" id="2.7.7.65" evidence="3"/>
<comment type="catalytic activity">
    <reaction evidence="4">
        <text>2 GTP = 3',3'-c-di-GMP + 2 diphosphate</text>
        <dbReference type="Rhea" id="RHEA:24898"/>
        <dbReference type="ChEBI" id="CHEBI:33019"/>
        <dbReference type="ChEBI" id="CHEBI:37565"/>
        <dbReference type="ChEBI" id="CHEBI:58805"/>
        <dbReference type="EC" id="2.7.7.65"/>
    </reaction>
</comment>
<proteinExistence type="predicted"/>
<comment type="pathway">
    <text evidence="2">Purine metabolism; 3',5'-cyclic di-GMP biosynthesis.</text>
</comment>
<feature type="domain" description="GGDEF" evidence="6">
    <location>
        <begin position="352"/>
        <end position="487"/>
    </location>
</feature>
<name>A0AAE2WDM0_9GAMM</name>
<feature type="transmembrane region" description="Helical" evidence="5">
    <location>
        <begin position="171"/>
        <end position="189"/>
    </location>
</feature>
<dbReference type="AlphaFoldDB" id="A0AAE2WDM0"/>
<comment type="caution">
    <text evidence="7">The sequence shown here is derived from an EMBL/GenBank/DDBJ whole genome shotgun (WGS) entry which is preliminary data.</text>
</comment>
<keyword evidence="5" id="KW-0472">Membrane</keyword>
<feature type="transmembrane region" description="Helical" evidence="5">
    <location>
        <begin position="210"/>
        <end position="234"/>
    </location>
</feature>
<keyword evidence="5" id="KW-1133">Transmembrane helix</keyword>